<comment type="similarity">
    <text evidence="7">Belongs to the plant Proton pump-interactor protein family.</text>
</comment>
<evidence type="ECO:0000256" key="6">
    <source>
        <dbReference type="ARBA" id="ARBA00023136"/>
    </source>
</evidence>
<evidence type="ECO:0000256" key="4">
    <source>
        <dbReference type="ARBA" id="ARBA00022989"/>
    </source>
</evidence>
<keyword evidence="4 10" id="KW-1133">Transmembrane helix</keyword>
<evidence type="ECO:0000256" key="10">
    <source>
        <dbReference type="SAM" id="Phobius"/>
    </source>
</evidence>
<feature type="compositionally biased region" description="Polar residues" evidence="9">
    <location>
        <begin position="359"/>
        <end position="368"/>
    </location>
</feature>
<protein>
    <submittedName>
        <fullName evidence="11">Uncharacterized protein</fullName>
    </submittedName>
</protein>
<evidence type="ECO:0000256" key="1">
    <source>
        <dbReference type="ARBA" id="ARBA00004162"/>
    </source>
</evidence>
<feature type="coiled-coil region" evidence="8">
    <location>
        <begin position="89"/>
        <end position="144"/>
    </location>
</feature>
<dbReference type="GO" id="GO:0005886">
    <property type="term" value="C:plasma membrane"/>
    <property type="evidence" value="ECO:0007669"/>
    <property type="project" value="UniProtKB-SubCell"/>
</dbReference>
<feature type="region of interest" description="Disordered" evidence="9">
    <location>
        <begin position="359"/>
        <end position="391"/>
    </location>
</feature>
<proteinExistence type="inferred from homology"/>
<evidence type="ECO:0000256" key="5">
    <source>
        <dbReference type="ARBA" id="ARBA00023054"/>
    </source>
</evidence>
<evidence type="ECO:0000313" key="11">
    <source>
        <dbReference type="EMBL" id="CAD8769523.1"/>
    </source>
</evidence>
<feature type="compositionally biased region" description="Basic and acidic residues" evidence="9">
    <location>
        <begin position="635"/>
        <end position="644"/>
    </location>
</feature>
<name>A0A7S0YCV1_9CHLO</name>
<evidence type="ECO:0000256" key="2">
    <source>
        <dbReference type="ARBA" id="ARBA00022475"/>
    </source>
</evidence>
<evidence type="ECO:0000256" key="7">
    <source>
        <dbReference type="ARBA" id="ARBA00038080"/>
    </source>
</evidence>
<feature type="transmembrane region" description="Helical" evidence="10">
    <location>
        <begin position="702"/>
        <end position="722"/>
    </location>
</feature>
<dbReference type="AlphaFoldDB" id="A0A7S0YCV1"/>
<dbReference type="EMBL" id="HBFM01009245">
    <property type="protein sequence ID" value="CAD8769523.1"/>
    <property type="molecule type" value="Transcribed_RNA"/>
</dbReference>
<keyword evidence="2" id="KW-1003">Cell membrane</keyword>
<keyword evidence="3 10" id="KW-0812">Transmembrane</keyword>
<keyword evidence="6 10" id="KW-0472">Membrane</keyword>
<reference evidence="11" key="1">
    <citation type="submission" date="2021-01" db="EMBL/GenBank/DDBJ databases">
        <authorList>
            <person name="Corre E."/>
            <person name="Pelletier E."/>
            <person name="Niang G."/>
            <person name="Scheremetjew M."/>
            <person name="Finn R."/>
            <person name="Kale V."/>
            <person name="Holt S."/>
            <person name="Cochrane G."/>
            <person name="Meng A."/>
            <person name="Brown T."/>
            <person name="Cohen L."/>
        </authorList>
    </citation>
    <scope>NUCLEOTIDE SEQUENCE</scope>
    <source>
        <strain evidence="11">SAG 63-3</strain>
    </source>
</reference>
<dbReference type="PANTHER" id="PTHR32219">
    <property type="entry name" value="RNA-BINDING PROTEIN YLMH-RELATED"/>
    <property type="match status" value="1"/>
</dbReference>
<feature type="region of interest" description="Disordered" evidence="9">
    <location>
        <begin position="512"/>
        <end position="603"/>
    </location>
</feature>
<organism evidence="11">
    <name type="scientific">Polytomella parva</name>
    <dbReference type="NCBI Taxonomy" id="51329"/>
    <lineage>
        <taxon>Eukaryota</taxon>
        <taxon>Viridiplantae</taxon>
        <taxon>Chlorophyta</taxon>
        <taxon>core chlorophytes</taxon>
        <taxon>Chlorophyceae</taxon>
        <taxon>CS clade</taxon>
        <taxon>Chlamydomonadales</taxon>
        <taxon>Chlamydomonadaceae</taxon>
        <taxon>Polytomella</taxon>
    </lineage>
</organism>
<keyword evidence="5 8" id="KW-0175">Coiled coil</keyword>
<gene>
    <name evidence="11" type="ORF">PPAR00522_LOCUS5921</name>
</gene>
<comment type="subcellular location">
    <subcellularLocation>
        <location evidence="1">Cell membrane</location>
        <topology evidence="1">Single-pass membrane protein</topology>
    </subcellularLocation>
</comment>
<feature type="coiled-coil region" evidence="8">
    <location>
        <begin position="246"/>
        <end position="280"/>
    </location>
</feature>
<evidence type="ECO:0000256" key="9">
    <source>
        <dbReference type="SAM" id="MobiDB-lite"/>
    </source>
</evidence>
<feature type="compositionally biased region" description="Low complexity" evidence="9">
    <location>
        <begin position="593"/>
        <end position="603"/>
    </location>
</feature>
<accession>A0A7S0YCV1</accession>
<dbReference type="InterPro" id="IPR055282">
    <property type="entry name" value="PPI1-4"/>
</dbReference>
<feature type="region of interest" description="Disordered" evidence="9">
    <location>
        <begin position="625"/>
        <end position="653"/>
    </location>
</feature>
<evidence type="ECO:0000256" key="3">
    <source>
        <dbReference type="ARBA" id="ARBA00022692"/>
    </source>
</evidence>
<evidence type="ECO:0000256" key="8">
    <source>
        <dbReference type="SAM" id="Coils"/>
    </source>
</evidence>
<feature type="compositionally biased region" description="Basic and acidic residues" evidence="9">
    <location>
        <begin position="512"/>
        <end position="592"/>
    </location>
</feature>
<sequence length="724" mass="79984">MDGFEAASLAEVPDFAVASDFGDSFEPANAFEPVIPFEEVYEGSIPPVVPTGVYLVRVPRPVGDDKKIKDLIAKLQPITSKLKENNSILAGKRDDLAKLRQQLEEAMALKEGSQPAFSQRSKIIQELRTTRDQYNKTMNEVKEAVGFVCKSEEELDAKIKSLEDRIAHENIPMREEKSIVLQISKLKQKRPLIRQFETQVTYFEALEVENKAALQAQSELDGQGLALVKEERDRANALVRELYQLVRAAREDLQVTEGEQRELEAQKNAIRESLDAAREESSDSGYKENQEFTLYIRELLLSGHYQEAQEQCSQQIDDLMSRLSSDAAFRADYQKHSASLRRFPVSDVLLESSIHAAPSSNAARSVSTGRGGRNASASVSAASARDESSSEAASAAAEVSLKGREKAKQLIEQLRAMARDEVQGSKKETSSSYGKLSKIVSDDGWTTVVDAKAVVMSEEQRQQAVAERVASTKRSKALAAEVSKMQQAPLGVSEPEEFELPTYLMERKKAEEAEALKKAQERAKAQKEAKEKKTKAQEKKEALDREMAREEARKKQEEEDARKKELAAAREKKWREGEAKRKQEEAKKKQEQEAAASVIKSKAEAAAAKAAKKRAAADAAAIAAGENTGEDGSSESERVSEGREVGGGAKPIYANNLRNRAKMPKPAVLPVAKSQLLASARKAPKAVDTPMKKLKRFVRQNAPYLTVAVVVLLILLILTFALNN</sequence>
<dbReference type="PANTHER" id="PTHR32219:SF3">
    <property type="entry name" value="CALPONIN-LIKE DOMAIN PROTEIN"/>
    <property type="match status" value="1"/>
</dbReference>